<dbReference type="EMBL" id="CP045871">
    <property type="protein sequence ID" value="QGG80892.1"/>
    <property type="molecule type" value="Genomic_DNA"/>
</dbReference>
<feature type="domain" description="Outer membrane lipoprotein BamD-like" evidence="8">
    <location>
        <begin position="26"/>
        <end position="230"/>
    </location>
</feature>
<dbReference type="RefSeq" id="WP_153714395.1">
    <property type="nucleotide sequence ID" value="NZ_CP045871.1"/>
</dbReference>
<evidence type="ECO:0000256" key="2">
    <source>
        <dbReference type="ARBA" id="ARBA00023136"/>
    </source>
</evidence>
<dbReference type="InterPro" id="IPR039565">
    <property type="entry name" value="BamD-like"/>
</dbReference>
<evidence type="ECO:0000256" key="4">
    <source>
        <dbReference type="ARBA" id="ARBA00023237"/>
    </source>
</evidence>
<organism evidence="9 10">
    <name type="scientific">Litorivicinus lipolyticus</name>
    <dbReference type="NCBI Taxonomy" id="418701"/>
    <lineage>
        <taxon>Bacteria</taxon>
        <taxon>Pseudomonadati</taxon>
        <taxon>Pseudomonadota</taxon>
        <taxon>Gammaproteobacteria</taxon>
        <taxon>Oceanospirillales</taxon>
        <taxon>Litorivicinaceae</taxon>
        <taxon>Litorivicinus</taxon>
    </lineage>
</organism>
<keyword evidence="4 6" id="KW-0998">Cell outer membrane</keyword>
<evidence type="ECO:0000256" key="1">
    <source>
        <dbReference type="ARBA" id="ARBA00022729"/>
    </source>
</evidence>
<comment type="function">
    <text evidence="6">Part of the outer membrane protein assembly complex, which is involved in assembly and insertion of beta-barrel proteins into the outer membrane.</text>
</comment>
<reference evidence="9 10" key="1">
    <citation type="submission" date="2019-11" db="EMBL/GenBank/DDBJ databases">
        <authorList>
            <person name="Khan S.A."/>
            <person name="Jeon C.O."/>
            <person name="Chun B.H."/>
        </authorList>
    </citation>
    <scope>NUCLEOTIDE SEQUENCE [LARGE SCALE GENOMIC DNA]</scope>
    <source>
        <strain evidence="9 10">IMCC 1097</strain>
    </source>
</reference>
<dbReference type="InterPro" id="IPR011990">
    <property type="entry name" value="TPR-like_helical_dom_sf"/>
</dbReference>
<sequence>MPTKLLLIGLLITLTGCSTLKNANRQSEAELYQTAIGHVDAARWDQAIDALEEVDSRFPFGPYARNSQLWLIYSYLKQGNEPLSRAAADRFLRLNPEDQDADYALYLKGLASFQEGFTVVSRYLPGNNYNRDPSSLLQASTDFRRLIQDYPTSPYVTDSRLRLIYTRQRLAEREIEVATFYVDRGAWVAAANRASVVIDNFPSSSAVIDALLVKAIASKALGEDELEQRALATLALNYPQYVVTGPAGYALPAQLEPTAPSLTAKMSFGLFGDQGDLGEKLALFTEARRANTALLPQQTLIPNTNVNEPRSGRNAGTETFF</sequence>
<comment type="similarity">
    <text evidence="6">Belongs to the BamD family.</text>
</comment>
<keyword evidence="1 6" id="KW-0732">Signal</keyword>
<dbReference type="PANTHER" id="PTHR37423">
    <property type="entry name" value="SOLUBLE LYTIC MUREIN TRANSGLYCOSYLASE-RELATED"/>
    <property type="match status" value="1"/>
</dbReference>
<name>A0A5Q2QEY8_9GAMM</name>
<dbReference type="PANTHER" id="PTHR37423:SF1">
    <property type="entry name" value="OUTER MEMBRANE PROTEIN ASSEMBLY FACTOR BAMD"/>
    <property type="match status" value="1"/>
</dbReference>
<dbReference type="KEGG" id="llp:GH975_10065"/>
<evidence type="ECO:0000313" key="9">
    <source>
        <dbReference type="EMBL" id="QGG80892.1"/>
    </source>
</evidence>
<evidence type="ECO:0000256" key="5">
    <source>
        <dbReference type="ARBA" id="ARBA00023288"/>
    </source>
</evidence>
<protein>
    <recommendedName>
        <fullName evidence="6">Outer membrane protein assembly factor BamD</fullName>
    </recommendedName>
</protein>
<dbReference type="NCBIfam" id="TIGR03302">
    <property type="entry name" value="OM_YfiO"/>
    <property type="match status" value="1"/>
</dbReference>
<keyword evidence="2 6" id="KW-0472">Membrane</keyword>
<keyword evidence="3 6" id="KW-0564">Palmitate</keyword>
<evidence type="ECO:0000259" key="8">
    <source>
        <dbReference type="Pfam" id="PF13525"/>
    </source>
</evidence>
<dbReference type="HAMAP" id="MF_00922">
    <property type="entry name" value="OM_assembly_BamD"/>
    <property type="match status" value="1"/>
</dbReference>
<comment type="subcellular location">
    <subcellularLocation>
        <location evidence="6">Cell outer membrane</location>
        <topology evidence="6">Lipid-anchor</topology>
    </subcellularLocation>
</comment>
<evidence type="ECO:0000313" key="10">
    <source>
        <dbReference type="Proteomes" id="UP000388235"/>
    </source>
</evidence>
<dbReference type="InterPro" id="IPR017689">
    <property type="entry name" value="BamD"/>
</dbReference>
<dbReference type="PROSITE" id="PS51257">
    <property type="entry name" value="PROKAR_LIPOPROTEIN"/>
    <property type="match status" value="1"/>
</dbReference>
<accession>A0A5Q2QEY8</accession>
<keyword evidence="5 6" id="KW-0449">Lipoprotein</keyword>
<proteinExistence type="inferred from homology"/>
<evidence type="ECO:0000256" key="6">
    <source>
        <dbReference type="HAMAP-Rule" id="MF_00922"/>
    </source>
</evidence>
<comment type="subunit">
    <text evidence="6">Part of the Bam complex.</text>
</comment>
<dbReference type="Pfam" id="PF13525">
    <property type="entry name" value="YfiO"/>
    <property type="match status" value="1"/>
</dbReference>
<dbReference type="GO" id="GO:1990063">
    <property type="term" value="C:Bam protein complex"/>
    <property type="evidence" value="ECO:0007669"/>
    <property type="project" value="TreeGrafter"/>
</dbReference>
<dbReference type="OrthoDB" id="9779191at2"/>
<dbReference type="SUPFAM" id="SSF48452">
    <property type="entry name" value="TPR-like"/>
    <property type="match status" value="1"/>
</dbReference>
<dbReference type="GO" id="GO:0051205">
    <property type="term" value="P:protein insertion into membrane"/>
    <property type="evidence" value="ECO:0007669"/>
    <property type="project" value="UniProtKB-UniRule"/>
</dbReference>
<dbReference type="AlphaFoldDB" id="A0A5Q2QEY8"/>
<evidence type="ECO:0000256" key="7">
    <source>
        <dbReference type="SAM" id="MobiDB-lite"/>
    </source>
</evidence>
<dbReference type="CDD" id="cd15830">
    <property type="entry name" value="BamD"/>
    <property type="match status" value="1"/>
</dbReference>
<dbReference type="Proteomes" id="UP000388235">
    <property type="component" value="Chromosome"/>
</dbReference>
<evidence type="ECO:0000256" key="3">
    <source>
        <dbReference type="ARBA" id="ARBA00023139"/>
    </source>
</evidence>
<gene>
    <name evidence="6 9" type="primary">bamD</name>
    <name evidence="9" type="ORF">GH975_10065</name>
</gene>
<dbReference type="Gene3D" id="1.25.40.10">
    <property type="entry name" value="Tetratricopeptide repeat domain"/>
    <property type="match status" value="1"/>
</dbReference>
<dbReference type="GO" id="GO:0043165">
    <property type="term" value="P:Gram-negative-bacterium-type cell outer membrane assembly"/>
    <property type="evidence" value="ECO:0007669"/>
    <property type="project" value="UniProtKB-UniRule"/>
</dbReference>
<feature type="region of interest" description="Disordered" evidence="7">
    <location>
        <begin position="302"/>
        <end position="321"/>
    </location>
</feature>
<keyword evidence="10" id="KW-1185">Reference proteome</keyword>